<proteinExistence type="predicted"/>
<dbReference type="RefSeq" id="WP_119903125.1">
    <property type="nucleotide sequence ID" value="NZ_QYZP01000003.1"/>
</dbReference>
<dbReference type="SUPFAM" id="SSF53756">
    <property type="entry name" value="UDP-Glycosyltransferase/glycogen phosphorylase"/>
    <property type="match status" value="1"/>
</dbReference>
<name>A0A3A4FYD2_9MICC</name>
<dbReference type="Proteomes" id="UP000266615">
    <property type="component" value="Unassembled WGS sequence"/>
</dbReference>
<keyword evidence="2" id="KW-1185">Reference proteome</keyword>
<organism evidence="1 2">
    <name type="scientific">Nesterenkonia natronophila</name>
    <dbReference type="NCBI Taxonomy" id="2174932"/>
    <lineage>
        <taxon>Bacteria</taxon>
        <taxon>Bacillati</taxon>
        <taxon>Actinomycetota</taxon>
        <taxon>Actinomycetes</taxon>
        <taxon>Micrococcales</taxon>
        <taxon>Micrococcaceae</taxon>
        <taxon>Nesterenkonia</taxon>
    </lineage>
</organism>
<dbReference type="OrthoDB" id="8549922at2"/>
<comment type="caution">
    <text evidence="1">The sequence shown here is derived from an EMBL/GenBank/DDBJ whole genome shotgun (WGS) entry which is preliminary data.</text>
</comment>
<dbReference type="CDD" id="cd01635">
    <property type="entry name" value="Glycosyltransferase_GTB-type"/>
    <property type="match status" value="1"/>
</dbReference>
<dbReference type="AlphaFoldDB" id="A0A3A4FYD2"/>
<evidence type="ECO:0000313" key="2">
    <source>
        <dbReference type="Proteomes" id="UP000266615"/>
    </source>
</evidence>
<reference evidence="1 2" key="1">
    <citation type="submission" date="2018-09" db="EMBL/GenBank/DDBJ databases">
        <title>Nesterenkonia natronophila sp. nov., an alkaliphilic actinobacteriume isolated from a soda lake, and emended description of the genus Nesterenkonia.</title>
        <authorList>
            <person name="Menes R.J."/>
            <person name="Iriarte A."/>
        </authorList>
    </citation>
    <scope>NUCLEOTIDE SEQUENCE [LARGE SCALE GENOMIC DNA]</scope>
    <source>
        <strain evidence="1 2">M8</strain>
    </source>
</reference>
<accession>A0A3A4FYD2</accession>
<gene>
    <name evidence="1" type="ORF">D3250_09305</name>
</gene>
<evidence type="ECO:0008006" key="3">
    <source>
        <dbReference type="Google" id="ProtNLM"/>
    </source>
</evidence>
<protein>
    <recommendedName>
        <fullName evidence="3">Glycosyltransferase family 1 protein</fullName>
    </recommendedName>
</protein>
<evidence type="ECO:0000313" key="1">
    <source>
        <dbReference type="EMBL" id="RJN31059.1"/>
    </source>
</evidence>
<dbReference type="Gene3D" id="3.40.50.2000">
    <property type="entry name" value="Glycogen Phosphorylase B"/>
    <property type="match status" value="1"/>
</dbReference>
<sequence>MTRSIPLRRHLGRIRQRVTGADLEALRTQVAELSGELSTVSAQLIQAGTTEVPEVDVAIISDFRLPGGTTASIAEETRAQSAAGLSTALVHAQSAVTTTATGFSRHIMGVVGLPEVHVVSPRAALHARLVIIRHPFVMETSATELPRLRADRVVLVANHPAVDADGAWQYDVARADAAARNIFGKPAEWAPISPVVRASIAEQSAAAIRMAEQDWVNVFGQELVTTPRAGFVADRPVIGRHSRPQREKWPDTPEAILSAYPDDPQYKVEILGGADIPDQILGRIPQAWSVTPFGAEAPEHFLQRIDFWVYAHHPKWREAFGRAIMEALAAGCLVVLPGYLREIFGDAALYAEPEEIRDVVDQYWQDREGFLEQTRRGQQFAIDHGPGRHVERLRWRGVTP</sequence>
<dbReference type="EMBL" id="QYZP01000003">
    <property type="protein sequence ID" value="RJN31059.1"/>
    <property type="molecule type" value="Genomic_DNA"/>
</dbReference>